<dbReference type="EMBL" id="GAKP01008122">
    <property type="protein sequence ID" value="JAC50830.1"/>
    <property type="molecule type" value="Transcribed_RNA"/>
</dbReference>
<dbReference type="InterPro" id="IPR053164">
    <property type="entry name" value="IS1016-like_transposase"/>
</dbReference>
<dbReference type="AlphaFoldDB" id="A0A034W9M5"/>
<sequence length="135" mass="15531">MVEDGSDDLRLEVRPGNVKSAEVLIPLINKHVAPGTIISTECWQAYNCLANHGYEHRRVNHSDPDNPFVAVDGIHTQRIESQWRVIKRLFAMDNHNNPENFADLIVEYAWRKNLANRRSVCKVIRGNKIYVQALK</sequence>
<feature type="non-terminal residue" evidence="2">
    <location>
        <position position="135"/>
    </location>
</feature>
<dbReference type="Pfam" id="PF12762">
    <property type="entry name" value="DDE_Tnp_IS1595"/>
    <property type="match status" value="1"/>
</dbReference>
<protein>
    <recommendedName>
        <fullName evidence="1">ISXO2-like transposase domain-containing protein</fullName>
    </recommendedName>
</protein>
<name>A0A034W9M5_BACDO</name>
<dbReference type="SMART" id="SM01126">
    <property type="entry name" value="DDE_Tnp_IS1595"/>
    <property type="match status" value="1"/>
</dbReference>
<feature type="domain" description="ISXO2-like transposase" evidence="1">
    <location>
        <begin position="1"/>
        <end position="113"/>
    </location>
</feature>
<evidence type="ECO:0000313" key="2">
    <source>
        <dbReference type="EMBL" id="JAC50830.1"/>
    </source>
</evidence>
<organism evidence="2">
    <name type="scientific">Bactrocera dorsalis</name>
    <name type="common">Oriental fruit fly</name>
    <name type="synonym">Dacus dorsalis</name>
    <dbReference type="NCBI Taxonomy" id="27457"/>
    <lineage>
        <taxon>Eukaryota</taxon>
        <taxon>Metazoa</taxon>
        <taxon>Ecdysozoa</taxon>
        <taxon>Arthropoda</taxon>
        <taxon>Hexapoda</taxon>
        <taxon>Insecta</taxon>
        <taxon>Pterygota</taxon>
        <taxon>Neoptera</taxon>
        <taxon>Endopterygota</taxon>
        <taxon>Diptera</taxon>
        <taxon>Brachycera</taxon>
        <taxon>Muscomorpha</taxon>
        <taxon>Tephritoidea</taxon>
        <taxon>Tephritidae</taxon>
        <taxon>Bactrocera</taxon>
        <taxon>Bactrocera</taxon>
    </lineage>
</organism>
<reference evidence="2" key="1">
    <citation type="journal article" date="2014" name="BMC Genomics">
        <title>Characterizing the developmental transcriptome of the oriental fruit fly, Bactrocera dorsalis (Diptera: Tephritidae) through comparative genomic analysis with Drosophila melanogaster utilizing modENCODE datasets.</title>
        <authorList>
            <person name="Geib S.M."/>
            <person name="Calla B."/>
            <person name="Hall B."/>
            <person name="Hou S."/>
            <person name="Manoukis N.C."/>
        </authorList>
    </citation>
    <scope>NUCLEOTIDE SEQUENCE</scope>
    <source>
        <strain evidence="2">Punador</strain>
    </source>
</reference>
<dbReference type="PANTHER" id="PTHR47163">
    <property type="entry name" value="DDE_TNP_IS1595 DOMAIN-CONTAINING PROTEIN"/>
    <property type="match status" value="1"/>
</dbReference>
<dbReference type="PANTHER" id="PTHR47163:SF3">
    <property type="entry name" value="PROTEIN CBG18017"/>
    <property type="match status" value="1"/>
</dbReference>
<dbReference type="OrthoDB" id="8061556at2759"/>
<evidence type="ECO:0000259" key="1">
    <source>
        <dbReference type="SMART" id="SM01126"/>
    </source>
</evidence>
<accession>A0A034W9M5</accession>
<dbReference type="InterPro" id="IPR024445">
    <property type="entry name" value="Tnp_ISXO2-like"/>
</dbReference>
<proteinExistence type="predicted"/>